<dbReference type="InterPro" id="IPR004616">
    <property type="entry name" value="Leu/Phe-tRNA_Trfase"/>
</dbReference>
<feature type="non-terminal residue" evidence="1">
    <location>
        <position position="71"/>
    </location>
</feature>
<comment type="caution">
    <text evidence="1">The sequence shown here is derived from an EMBL/GenBank/DDBJ whole genome shotgun (WGS) entry which is preliminary data.</text>
</comment>
<sequence length="71" mass="8015">MCESSSGEIHPQLRPRRLLAAYASGAFPMPDPDEESEIHWFSPDPRGVMPLDERFHIPRRLGRKIAVGGFV</sequence>
<accession>X0XZC7</accession>
<reference evidence="1" key="1">
    <citation type="journal article" date="2014" name="Front. Microbiol.">
        <title>High frequency of phylogenetically diverse reductive dehalogenase-homologous genes in deep subseafloor sedimentary metagenomes.</title>
        <authorList>
            <person name="Kawai M."/>
            <person name="Futagami T."/>
            <person name="Toyoda A."/>
            <person name="Takaki Y."/>
            <person name="Nishi S."/>
            <person name="Hori S."/>
            <person name="Arai W."/>
            <person name="Tsubouchi T."/>
            <person name="Morono Y."/>
            <person name="Uchiyama I."/>
            <person name="Ito T."/>
            <person name="Fujiyama A."/>
            <person name="Inagaki F."/>
            <person name="Takami H."/>
        </authorList>
    </citation>
    <scope>NUCLEOTIDE SEQUENCE</scope>
    <source>
        <strain evidence="1">Expedition CK06-06</strain>
    </source>
</reference>
<dbReference type="AlphaFoldDB" id="X0XZC7"/>
<evidence type="ECO:0000313" key="1">
    <source>
        <dbReference type="EMBL" id="GAG48745.1"/>
    </source>
</evidence>
<dbReference type="InterPro" id="IPR016181">
    <property type="entry name" value="Acyl_CoA_acyltransferase"/>
</dbReference>
<proteinExistence type="predicted"/>
<dbReference type="EMBL" id="BARS01053106">
    <property type="protein sequence ID" value="GAG48745.1"/>
    <property type="molecule type" value="Genomic_DNA"/>
</dbReference>
<dbReference type="InterPro" id="IPR042221">
    <property type="entry name" value="Leu/Phe-tRNA_Trfase_N"/>
</dbReference>
<organism evidence="1">
    <name type="scientific">marine sediment metagenome</name>
    <dbReference type="NCBI Taxonomy" id="412755"/>
    <lineage>
        <taxon>unclassified sequences</taxon>
        <taxon>metagenomes</taxon>
        <taxon>ecological metagenomes</taxon>
    </lineage>
</organism>
<protein>
    <recommendedName>
        <fullName evidence="2">Leucyl/phenylalanyl-tRNA--protein transferase</fullName>
    </recommendedName>
</protein>
<gene>
    <name evidence="1" type="ORF">S01H1_78859</name>
</gene>
<dbReference type="Pfam" id="PF03588">
    <property type="entry name" value="Leu_Phe_trans"/>
    <property type="match status" value="1"/>
</dbReference>
<dbReference type="GO" id="GO:0030163">
    <property type="term" value="P:protein catabolic process"/>
    <property type="evidence" value="ECO:0007669"/>
    <property type="project" value="InterPro"/>
</dbReference>
<name>X0XZC7_9ZZZZ</name>
<dbReference type="SUPFAM" id="SSF55729">
    <property type="entry name" value="Acyl-CoA N-acyltransferases (Nat)"/>
    <property type="match status" value="1"/>
</dbReference>
<evidence type="ECO:0008006" key="2">
    <source>
        <dbReference type="Google" id="ProtNLM"/>
    </source>
</evidence>
<dbReference type="Gene3D" id="3.30.70.3550">
    <property type="entry name" value="Leucyl/phenylalanyl-tRNA-protein transferase, N-terminal domain"/>
    <property type="match status" value="1"/>
</dbReference>
<dbReference type="GO" id="GO:0008914">
    <property type="term" value="F:leucyl-tRNA--protein transferase activity"/>
    <property type="evidence" value="ECO:0007669"/>
    <property type="project" value="InterPro"/>
</dbReference>